<dbReference type="AlphaFoldDB" id="Q01Y09"/>
<evidence type="ECO:0008006" key="2">
    <source>
        <dbReference type="Google" id="ProtNLM"/>
    </source>
</evidence>
<accession>Q01Y09</accession>
<dbReference type="KEGG" id="sus:Acid_4495"/>
<sequence precursor="true">MRRMFAYTVLIAAGTIVPGLRASDCSNDRLRGAYSFLASGTVNGMPFATTGQTLYNGDGAAAGIIQASVGGGLRGGPNSPPVPWTATYSLTTMLVGNGQTVCVLNKTITIPAWNMDISFFGTAGDDFRELRFIATTPGATVSGTARRQ</sequence>
<name>Q01Y09_SOLUE</name>
<dbReference type="InParanoid" id="Q01Y09"/>
<organism evidence="1">
    <name type="scientific">Solibacter usitatus (strain Ellin6076)</name>
    <dbReference type="NCBI Taxonomy" id="234267"/>
    <lineage>
        <taxon>Bacteria</taxon>
        <taxon>Pseudomonadati</taxon>
        <taxon>Acidobacteriota</taxon>
        <taxon>Terriglobia</taxon>
        <taxon>Bryobacterales</taxon>
        <taxon>Solibacteraceae</taxon>
        <taxon>Candidatus Solibacter</taxon>
    </lineage>
</organism>
<evidence type="ECO:0000313" key="1">
    <source>
        <dbReference type="EMBL" id="ABJ85456.1"/>
    </source>
</evidence>
<gene>
    <name evidence="1" type="ordered locus">Acid_4495</name>
</gene>
<proteinExistence type="predicted"/>
<protein>
    <recommendedName>
        <fullName evidence="2">Lipocalin-like domain-containing protein</fullName>
    </recommendedName>
</protein>
<dbReference type="EMBL" id="CP000473">
    <property type="protein sequence ID" value="ABJ85456.1"/>
    <property type="molecule type" value="Genomic_DNA"/>
</dbReference>
<reference evidence="1" key="1">
    <citation type="submission" date="2006-10" db="EMBL/GenBank/DDBJ databases">
        <title>Complete sequence of Solibacter usitatus Ellin6076.</title>
        <authorList>
            <consortium name="US DOE Joint Genome Institute"/>
            <person name="Copeland A."/>
            <person name="Lucas S."/>
            <person name="Lapidus A."/>
            <person name="Barry K."/>
            <person name="Detter J.C."/>
            <person name="Glavina del Rio T."/>
            <person name="Hammon N."/>
            <person name="Israni S."/>
            <person name="Dalin E."/>
            <person name="Tice H."/>
            <person name="Pitluck S."/>
            <person name="Thompson L.S."/>
            <person name="Brettin T."/>
            <person name="Bruce D."/>
            <person name="Han C."/>
            <person name="Tapia R."/>
            <person name="Gilna P."/>
            <person name="Schmutz J."/>
            <person name="Larimer F."/>
            <person name="Land M."/>
            <person name="Hauser L."/>
            <person name="Kyrpides N."/>
            <person name="Mikhailova N."/>
            <person name="Janssen P.H."/>
            <person name="Kuske C.R."/>
            <person name="Richardson P."/>
        </authorList>
    </citation>
    <scope>NUCLEOTIDE SEQUENCE</scope>
    <source>
        <strain evidence="1">Ellin6076</strain>
    </source>
</reference>
<dbReference type="STRING" id="234267.Acid_4495"/>
<dbReference type="HOGENOM" id="CLU_1757631_0_0_0"/>